<keyword evidence="3" id="KW-1185">Reference proteome</keyword>
<accession>A0A967F1Q9</accession>
<comment type="caution">
    <text evidence="2">The sequence shown here is derived from an EMBL/GenBank/DDBJ whole genome shotgun (WGS) entry which is preliminary data.</text>
</comment>
<dbReference type="Proteomes" id="UP000761264">
    <property type="component" value="Unassembled WGS sequence"/>
</dbReference>
<proteinExistence type="predicted"/>
<organism evidence="2 3">
    <name type="scientific">Pelagibius litoralis</name>
    <dbReference type="NCBI Taxonomy" id="374515"/>
    <lineage>
        <taxon>Bacteria</taxon>
        <taxon>Pseudomonadati</taxon>
        <taxon>Pseudomonadota</taxon>
        <taxon>Alphaproteobacteria</taxon>
        <taxon>Rhodospirillales</taxon>
        <taxon>Rhodovibrionaceae</taxon>
        <taxon>Pelagibius</taxon>
    </lineage>
</organism>
<gene>
    <name evidence="2" type="ORF">HBA54_23460</name>
</gene>
<sequence>MVGTARLASALILLAVFVYSGQQARAASVGAASAEAGEVSQIDEGAFQQMLEESTGKEDSVQTEEGDTLRVELGGESTVMFFTTPAHPAHPAVVAVKVMREEGVPHILTDGWQAGDRQAFDNWFTAFIRRNAGLVRRWQESH</sequence>
<evidence type="ECO:0000313" key="2">
    <source>
        <dbReference type="EMBL" id="NIA71553.1"/>
    </source>
</evidence>
<dbReference type="RefSeq" id="WP_167229290.1">
    <property type="nucleotide sequence ID" value="NZ_JAAQPH010000023.1"/>
</dbReference>
<name>A0A967F1Q9_9PROT</name>
<feature type="chain" id="PRO_5037976273" evidence="1">
    <location>
        <begin position="27"/>
        <end position="142"/>
    </location>
</feature>
<protein>
    <submittedName>
        <fullName evidence="2">Uncharacterized protein</fullName>
    </submittedName>
</protein>
<reference evidence="2" key="1">
    <citation type="submission" date="2020-03" db="EMBL/GenBank/DDBJ databases">
        <title>Genome of Pelagibius litoralis DSM 21314T.</title>
        <authorList>
            <person name="Wang G."/>
        </authorList>
    </citation>
    <scope>NUCLEOTIDE SEQUENCE</scope>
    <source>
        <strain evidence="2">DSM 21314</strain>
    </source>
</reference>
<dbReference type="EMBL" id="JAAQPH010000023">
    <property type="protein sequence ID" value="NIA71553.1"/>
    <property type="molecule type" value="Genomic_DNA"/>
</dbReference>
<keyword evidence="1" id="KW-0732">Signal</keyword>
<evidence type="ECO:0000313" key="3">
    <source>
        <dbReference type="Proteomes" id="UP000761264"/>
    </source>
</evidence>
<evidence type="ECO:0000256" key="1">
    <source>
        <dbReference type="SAM" id="SignalP"/>
    </source>
</evidence>
<feature type="signal peptide" evidence="1">
    <location>
        <begin position="1"/>
        <end position="26"/>
    </location>
</feature>
<dbReference type="AlphaFoldDB" id="A0A967F1Q9"/>